<name>A0A645AVY4_9ZZZZ</name>
<sequence length="258" mass="27939">MGEVGEETFMLLGRDLGRRAQPDRLLRIERAFFNAGGLVLIGLDIGHHDRIFDEIRIFAHDFGKFPAFEVGFLARFDMKRDRGAGFGARRFFDGVVVIAVGGPAHGRGVAAGAPGFDFNLFRDHEGGVEADAELADQLRRAGGVALLEIFEKRAGAGFGDGADVVAHFIGGHADAVVGDGDGFGVLVDIEVDAPVPEQFFIGQRREARLVDGIGGIGDQFTQKNVGIGVERMNHQIEQLLDLGFECLSFGHFIHNLHE</sequence>
<organism evidence="1">
    <name type="scientific">bioreactor metagenome</name>
    <dbReference type="NCBI Taxonomy" id="1076179"/>
    <lineage>
        <taxon>unclassified sequences</taxon>
        <taxon>metagenomes</taxon>
        <taxon>ecological metagenomes</taxon>
    </lineage>
</organism>
<dbReference type="EMBL" id="VSSQ01016008">
    <property type="protein sequence ID" value="MPM56938.1"/>
    <property type="molecule type" value="Genomic_DNA"/>
</dbReference>
<reference evidence="1" key="1">
    <citation type="submission" date="2019-08" db="EMBL/GenBank/DDBJ databases">
        <authorList>
            <person name="Kucharzyk K."/>
            <person name="Murdoch R.W."/>
            <person name="Higgins S."/>
            <person name="Loffler F."/>
        </authorList>
    </citation>
    <scope>NUCLEOTIDE SEQUENCE</scope>
</reference>
<gene>
    <name evidence="1" type="ORF">SDC9_103755</name>
</gene>
<protein>
    <submittedName>
        <fullName evidence="1">Uncharacterized protein</fullName>
    </submittedName>
</protein>
<accession>A0A645AVY4</accession>
<comment type="caution">
    <text evidence="1">The sequence shown here is derived from an EMBL/GenBank/DDBJ whole genome shotgun (WGS) entry which is preliminary data.</text>
</comment>
<evidence type="ECO:0000313" key="1">
    <source>
        <dbReference type="EMBL" id="MPM56938.1"/>
    </source>
</evidence>
<dbReference type="AlphaFoldDB" id="A0A645AVY4"/>
<proteinExistence type="predicted"/>